<proteinExistence type="predicted"/>
<feature type="signal peptide" evidence="4">
    <location>
        <begin position="1"/>
        <end position="22"/>
    </location>
</feature>
<dbReference type="RefSeq" id="WP_277191300.1">
    <property type="nucleotide sequence ID" value="NZ_JAROAV010000015.1"/>
</dbReference>
<keyword evidence="1" id="KW-0645">Protease</keyword>
<feature type="compositionally biased region" description="Gly residues" evidence="3">
    <location>
        <begin position="46"/>
        <end position="57"/>
    </location>
</feature>
<evidence type="ECO:0000256" key="3">
    <source>
        <dbReference type="SAM" id="MobiDB-lite"/>
    </source>
</evidence>
<dbReference type="Pfam" id="PF13180">
    <property type="entry name" value="PDZ_2"/>
    <property type="match status" value="1"/>
</dbReference>
<dbReference type="PANTHER" id="PTHR43343">
    <property type="entry name" value="PEPTIDASE S12"/>
    <property type="match status" value="1"/>
</dbReference>
<dbReference type="SMART" id="SM00228">
    <property type="entry name" value="PDZ"/>
    <property type="match status" value="1"/>
</dbReference>
<gene>
    <name evidence="6" type="ORF">P4R38_05055</name>
</gene>
<dbReference type="EMBL" id="JAROAV010000015">
    <property type="protein sequence ID" value="MDF8263612.1"/>
    <property type="molecule type" value="Genomic_DNA"/>
</dbReference>
<keyword evidence="7" id="KW-1185">Reference proteome</keyword>
<dbReference type="SUPFAM" id="SSF50494">
    <property type="entry name" value="Trypsin-like serine proteases"/>
    <property type="match status" value="1"/>
</dbReference>
<dbReference type="InterPro" id="IPR036034">
    <property type="entry name" value="PDZ_sf"/>
</dbReference>
<organism evidence="6 7">
    <name type="scientific">Luteipulveratus flavus</name>
    <dbReference type="NCBI Taxonomy" id="3031728"/>
    <lineage>
        <taxon>Bacteria</taxon>
        <taxon>Bacillati</taxon>
        <taxon>Actinomycetota</taxon>
        <taxon>Actinomycetes</taxon>
        <taxon>Micrococcales</taxon>
        <taxon>Dermacoccaceae</taxon>
        <taxon>Luteipulveratus</taxon>
    </lineage>
</organism>
<dbReference type="PANTHER" id="PTHR43343:SF3">
    <property type="entry name" value="PROTEASE DO-LIKE 8, CHLOROPLASTIC"/>
    <property type="match status" value="1"/>
</dbReference>
<feature type="domain" description="PDZ" evidence="5">
    <location>
        <begin position="285"/>
        <end position="378"/>
    </location>
</feature>
<dbReference type="Gene3D" id="2.40.10.120">
    <property type="match status" value="1"/>
</dbReference>
<dbReference type="Gene3D" id="2.30.42.10">
    <property type="match status" value="1"/>
</dbReference>
<dbReference type="InterPro" id="IPR009003">
    <property type="entry name" value="Peptidase_S1_PA"/>
</dbReference>
<protein>
    <submittedName>
        <fullName evidence="6">Trypsin-like peptidase domain-containing protein</fullName>
    </submittedName>
</protein>
<sequence>MRTRLAIAATSALLLTVAPATAVTIDRAMQDTSPTVTSAPASAGSSGSGSSGSGSAGSSGSPADWGYGYGSSSQTTTTSGTPVSSASGVVMVDTVLPGGEGAGSGIVLRSDGVVLTNYHVVEGSTSIRVTASGGKTYTASVVGYDESHDVAVLKLTDASGLATATFDTTTTVGEAVTAIGQGGGQGTLYKTSGTITASGQQITASDESSGSETLTGLLQTNAQIVAGYSGGPLTDADGEVVGMDTAASSRSPITGYAIPIASALSIATQIQNGTHTATNHIGARAALGVEVSSGTTSDGSAYGGWSPYGTGDGSYGSAAGAAVVGVLDGSGVASAGLAAGDTITAVGGHTISDASRLSSVMDAYQPGQRVSVQWSDASGSSHSATVTLGTSSAN</sequence>
<dbReference type="Pfam" id="PF13365">
    <property type="entry name" value="Trypsin_2"/>
    <property type="match status" value="1"/>
</dbReference>
<evidence type="ECO:0000256" key="2">
    <source>
        <dbReference type="ARBA" id="ARBA00022801"/>
    </source>
</evidence>
<comment type="caution">
    <text evidence="6">The sequence shown here is derived from an EMBL/GenBank/DDBJ whole genome shotgun (WGS) entry which is preliminary data.</text>
</comment>
<evidence type="ECO:0000313" key="7">
    <source>
        <dbReference type="Proteomes" id="UP001528912"/>
    </source>
</evidence>
<evidence type="ECO:0000313" key="6">
    <source>
        <dbReference type="EMBL" id="MDF8263612.1"/>
    </source>
</evidence>
<dbReference type="PRINTS" id="PR00834">
    <property type="entry name" value="PROTEASES2C"/>
</dbReference>
<evidence type="ECO:0000256" key="1">
    <source>
        <dbReference type="ARBA" id="ARBA00022670"/>
    </source>
</evidence>
<accession>A0ABT6C5K2</accession>
<feature type="chain" id="PRO_5047256050" evidence="4">
    <location>
        <begin position="23"/>
        <end position="394"/>
    </location>
</feature>
<name>A0ABT6C5K2_9MICO</name>
<evidence type="ECO:0000259" key="5">
    <source>
        <dbReference type="SMART" id="SM00228"/>
    </source>
</evidence>
<reference evidence="6 7" key="1">
    <citation type="submission" date="2023-03" db="EMBL/GenBank/DDBJ databases">
        <title>YIM 133296 draft genome.</title>
        <authorList>
            <person name="Xiong L."/>
        </authorList>
    </citation>
    <scope>NUCLEOTIDE SEQUENCE [LARGE SCALE GENOMIC DNA]</scope>
    <source>
        <strain evidence="6 7">YIM 133296</strain>
    </source>
</reference>
<dbReference type="InterPro" id="IPR001940">
    <property type="entry name" value="Peptidase_S1C"/>
</dbReference>
<keyword evidence="2" id="KW-0378">Hydrolase</keyword>
<feature type="region of interest" description="Disordered" evidence="3">
    <location>
        <begin position="374"/>
        <end position="394"/>
    </location>
</feature>
<dbReference type="InterPro" id="IPR001478">
    <property type="entry name" value="PDZ"/>
</dbReference>
<dbReference type="InterPro" id="IPR051201">
    <property type="entry name" value="Chloro_Bact_Ser_Proteases"/>
</dbReference>
<evidence type="ECO:0000256" key="4">
    <source>
        <dbReference type="SAM" id="SignalP"/>
    </source>
</evidence>
<dbReference type="SUPFAM" id="SSF50156">
    <property type="entry name" value="PDZ domain-like"/>
    <property type="match status" value="1"/>
</dbReference>
<feature type="region of interest" description="Disordered" evidence="3">
    <location>
        <begin position="31"/>
        <end position="61"/>
    </location>
</feature>
<dbReference type="Proteomes" id="UP001528912">
    <property type="component" value="Unassembled WGS sequence"/>
</dbReference>
<keyword evidence="4" id="KW-0732">Signal</keyword>